<evidence type="ECO:0000256" key="4">
    <source>
        <dbReference type="ARBA" id="ARBA00023125"/>
    </source>
</evidence>
<keyword evidence="5 8" id="KW-0804">Transcription</keyword>
<dbReference type="HAMAP" id="MF_00105">
    <property type="entry name" value="GreA_GreB"/>
    <property type="match status" value="1"/>
</dbReference>
<dbReference type="NCBIfam" id="NF001263">
    <property type="entry name" value="PRK00226.1-4"/>
    <property type="match status" value="1"/>
</dbReference>
<dbReference type="InterPro" id="IPR001437">
    <property type="entry name" value="Tscrpt_elong_fac_GreA/B_C"/>
</dbReference>
<dbReference type="GO" id="GO:0003677">
    <property type="term" value="F:DNA binding"/>
    <property type="evidence" value="ECO:0007669"/>
    <property type="project" value="UniProtKB-UniRule"/>
</dbReference>
<dbReference type="InterPro" id="IPR036805">
    <property type="entry name" value="Tscrpt_elong_fac_GreA/B_N_sf"/>
</dbReference>
<feature type="domain" description="Transcription elongation factor GreA/GreB N-terminal" evidence="11">
    <location>
        <begin position="5"/>
        <end position="72"/>
    </location>
</feature>
<dbReference type="EMBL" id="PEVJ01000007">
    <property type="protein sequence ID" value="PIU98656.1"/>
    <property type="molecule type" value="Genomic_DNA"/>
</dbReference>
<dbReference type="SUPFAM" id="SSF46557">
    <property type="entry name" value="GreA transcript cleavage protein, N-terminal domain"/>
    <property type="match status" value="1"/>
</dbReference>
<dbReference type="Proteomes" id="UP000228949">
    <property type="component" value="Unassembled WGS sequence"/>
</dbReference>
<dbReference type="Gene3D" id="3.10.50.30">
    <property type="entry name" value="Transcription elongation factor, GreA/GreB, C-terminal domain"/>
    <property type="match status" value="1"/>
</dbReference>
<comment type="similarity">
    <text evidence="1 8 9">Belongs to the GreA/GreB family.</text>
</comment>
<dbReference type="GO" id="GO:0070063">
    <property type="term" value="F:RNA polymerase binding"/>
    <property type="evidence" value="ECO:0007669"/>
    <property type="project" value="InterPro"/>
</dbReference>
<comment type="function">
    <text evidence="6 8 9">Necessary for efficient RNA polymerase transcription elongation past template-encoded arresting sites. The arresting sites in DNA have the property of trapping a certain fraction of elongating RNA polymerases that pass through, resulting in locked ternary complexes. Cleavage of the nascent transcript by cleavage factors such as GreA or GreB allows the resumption of elongation from the new 3'terminus. GreA releases sequences of 2 to 3 nucleotides.</text>
</comment>
<feature type="domain" description="Transcription elongation factor GreA/GreB C-terminal" evidence="10">
    <location>
        <begin position="79"/>
        <end position="151"/>
    </location>
</feature>
<evidence type="ECO:0000256" key="7">
    <source>
        <dbReference type="ARBA" id="ARBA00030776"/>
    </source>
</evidence>
<evidence type="ECO:0000259" key="11">
    <source>
        <dbReference type="Pfam" id="PF03449"/>
    </source>
</evidence>
<dbReference type="PIRSF" id="PIRSF006092">
    <property type="entry name" value="GreA_GreB"/>
    <property type="match status" value="1"/>
</dbReference>
<reference evidence="13" key="1">
    <citation type="submission" date="2017-09" db="EMBL/GenBank/DDBJ databases">
        <title>Depth-based differentiation of microbial function through sediment-hosted aquifers and enrichment of novel symbionts in the deep terrestrial subsurface.</title>
        <authorList>
            <person name="Probst A.J."/>
            <person name="Ladd B."/>
            <person name="Jarett J.K."/>
            <person name="Geller-Mcgrath D.E."/>
            <person name="Sieber C.M.K."/>
            <person name="Emerson J.B."/>
            <person name="Anantharaman K."/>
            <person name="Thomas B.C."/>
            <person name="Malmstrom R."/>
            <person name="Stieglmeier M."/>
            <person name="Klingl A."/>
            <person name="Woyke T."/>
            <person name="Ryan C.M."/>
            <person name="Banfield J.F."/>
        </authorList>
    </citation>
    <scope>NUCLEOTIDE SEQUENCE [LARGE SCALE GENOMIC DNA]</scope>
</reference>
<dbReference type="InterPro" id="IPR028624">
    <property type="entry name" value="Tscrpt_elong_fac_GreA/B"/>
</dbReference>
<keyword evidence="4 8" id="KW-0238">DNA-binding</keyword>
<dbReference type="InterPro" id="IPR006359">
    <property type="entry name" value="Tscrpt_elong_fac_GreA"/>
</dbReference>
<dbReference type="FunFam" id="1.10.287.180:FF:000001">
    <property type="entry name" value="Transcription elongation factor GreA"/>
    <property type="match status" value="1"/>
</dbReference>
<accession>A0A2M7B6B7</accession>
<evidence type="ECO:0000256" key="5">
    <source>
        <dbReference type="ARBA" id="ARBA00023163"/>
    </source>
</evidence>
<evidence type="ECO:0000256" key="2">
    <source>
        <dbReference type="ARBA" id="ARBA00013729"/>
    </source>
</evidence>
<evidence type="ECO:0000256" key="3">
    <source>
        <dbReference type="ARBA" id="ARBA00023015"/>
    </source>
</evidence>
<dbReference type="FunFam" id="3.10.50.30:FF:000001">
    <property type="entry name" value="Transcription elongation factor GreA"/>
    <property type="match status" value="1"/>
</dbReference>
<dbReference type="PROSITE" id="PS00829">
    <property type="entry name" value="GREAB_1"/>
    <property type="match status" value="1"/>
</dbReference>
<evidence type="ECO:0000256" key="1">
    <source>
        <dbReference type="ARBA" id="ARBA00008213"/>
    </source>
</evidence>
<dbReference type="PANTHER" id="PTHR30437:SF4">
    <property type="entry name" value="TRANSCRIPTION ELONGATION FACTOR GREA"/>
    <property type="match status" value="1"/>
</dbReference>
<evidence type="ECO:0000256" key="6">
    <source>
        <dbReference type="ARBA" id="ARBA00024916"/>
    </source>
</evidence>
<comment type="caution">
    <text evidence="12">The sequence shown here is derived from an EMBL/GenBank/DDBJ whole genome shotgun (WGS) entry which is preliminary data.</text>
</comment>
<keyword evidence="3 8" id="KW-0805">Transcription regulation</keyword>
<evidence type="ECO:0000256" key="8">
    <source>
        <dbReference type="HAMAP-Rule" id="MF_00105"/>
    </source>
</evidence>
<sequence length="151" mass="17357">MQYHLTKEGLEELKKELEYLKKEGRIGIAERLKRAKEYGDLSENSEYTDAKEVQSLLEGRIFELEQIIRNVIIIKKSNQKEKVSIGSTVEVEKSKKIFRYTIVGSKEAKPEENLISNESPLGKAFLNKRLGEIVEIETPAGKTKYKIVKIE</sequence>
<name>A0A2M7B6B7_9BACT</name>
<dbReference type="PANTHER" id="PTHR30437">
    <property type="entry name" value="TRANSCRIPTION ELONGATION FACTOR GREA"/>
    <property type="match status" value="1"/>
</dbReference>
<evidence type="ECO:0000256" key="9">
    <source>
        <dbReference type="RuleBase" id="RU000556"/>
    </source>
</evidence>
<keyword evidence="12" id="KW-0648">Protein biosynthesis</keyword>
<dbReference type="Gene3D" id="1.10.287.180">
    <property type="entry name" value="Transcription elongation factor, GreA/GreB, N-terminal domain"/>
    <property type="match status" value="1"/>
</dbReference>
<evidence type="ECO:0000313" key="12">
    <source>
        <dbReference type="EMBL" id="PIU98656.1"/>
    </source>
</evidence>
<proteinExistence type="inferred from homology"/>
<organism evidence="12 13">
    <name type="scientific">Candidatus Wolfebacteria bacterium CG03_land_8_20_14_0_80_40_12</name>
    <dbReference type="NCBI Taxonomy" id="1975069"/>
    <lineage>
        <taxon>Bacteria</taxon>
        <taxon>Candidatus Wolfeibacteriota</taxon>
    </lineage>
</organism>
<dbReference type="AlphaFoldDB" id="A0A2M7B6B7"/>
<dbReference type="GO" id="GO:0003746">
    <property type="term" value="F:translation elongation factor activity"/>
    <property type="evidence" value="ECO:0007669"/>
    <property type="project" value="UniProtKB-KW"/>
</dbReference>
<protein>
    <recommendedName>
        <fullName evidence="2 8">Transcription elongation factor GreA</fullName>
    </recommendedName>
    <alternativeName>
        <fullName evidence="7 8">Transcript cleavage factor GreA</fullName>
    </alternativeName>
</protein>
<gene>
    <name evidence="8" type="primary">greA</name>
    <name evidence="12" type="ORF">COS61_00200</name>
</gene>
<evidence type="ECO:0000313" key="13">
    <source>
        <dbReference type="Proteomes" id="UP000228949"/>
    </source>
</evidence>
<dbReference type="InterPro" id="IPR036953">
    <property type="entry name" value="GreA/GreB_C_sf"/>
</dbReference>
<dbReference type="GO" id="GO:0006354">
    <property type="term" value="P:DNA-templated transcription elongation"/>
    <property type="evidence" value="ECO:0007669"/>
    <property type="project" value="TreeGrafter"/>
</dbReference>
<dbReference type="Pfam" id="PF03449">
    <property type="entry name" value="GreA_GreB_N"/>
    <property type="match status" value="1"/>
</dbReference>
<dbReference type="GO" id="GO:0032784">
    <property type="term" value="P:regulation of DNA-templated transcription elongation"/>
    <property type="evidence" value="ECO:0007669"/>
    <property type="project" value="UniProtKB-UniRule"/>
</dbReference>
<keyword evidence="12" id="KW-0251">Elongation factor</keyword>
<dbReference type="Pfam" id="PF01272">
    <property type="entry name" value="GreA_GreB"/>
    <property type="match status" value="1"/>
</dbReference>
<dbReference type="InterPro" id="IPR023459">
    <property type="entry name" value="Tscrpt_elong_fac_GreA/B_fam"/>
</dbReference>
<evidence type="ECO:0000259" key="10">
    <source>
        <dbReference type="Pfam" id="PF01272"/>
    </source>
</evidence>
<dbReference type="InterPro" id="IPR018151">
    <property type="entry name" value="TF_GreA/GreB_CS"/>
</dbReference>
<dbReference type="InterPro" id="IPR022691">
    <property type="entry name" value="Tscrpt_elong_fac_GreA/B_N"/>
</dbReference>
<dbReference type="SUPFAM" id="SSF54534">
    <property type="entry name" value="FKBP-like"/>
    <property type="match status" value="1"/>
</dbReference>
<dbReference type="NCBIfam" id="TIGR01462">
    <property type="entry name" value="greA"/>
    <property type="match status" value="1"/>
</dbReference>